<protein>
    <submittedName>
        <fullName evidence="1">Uncharacterized protein</fullName>
    </submittedName>
</protein>
<reference evidence="1 2" key="1">
    <citation type="submission" date="2015-10" db="EMBL/GenBank/DDBJ databases">
        <title>The utility of whole genome sequencing in characterizing Acinetobacter epidemiology and analyzing hospital outbreaks.</title>
        <authorList>
            <person name="Ozer E.A."/>
            <person name="Fitzpatrick M.A."/>
            <person name="Hauser A.R."/>
        </authorList>
    </citation>
    <scope>NUCLEOTIDE SEQUENCE [LARGE SCALE GENOMIC DNA]</scope>
    <source>
        <strain evidence="1 2">ABBL072</strain>
    </source>
</reference>
<evidence type="ECO:0000313" key="1">
    <source>
        <dbReference type="EMBL" id="KQE03628.1"/>
    </source>
</evidence>
<dbReference type="AlphaFoldDB" id="A0AAN6AJ19"/>
<dbReference type="RefSeq" id="WP_000335567.1">
    <property type="nucleotide sequence ID" value="NZ_CACSGJ010000056.1"/>
</dbReference>
<evidence type="ECO:0000313" key="2">
    <source>
        <dbReference type="Proteomes" id="UP000051449"/>
    </source>
</evidence>
<accession>A0AAN6AJ19</accession>
<dbReference type="Proteomes" id="UP000051449">
    <property type="component" value="Unassembled WGS sequence"/>
</dbReference>
<comment type="caution">
    <text evidence="1">The sequence shown here is derived from an EMBL/GenBank/DDBJ whole genome shotgun (WGS) entry which is preliminary data.</text>
</comment>
<proteinExistence type="predicted"/>
<dbReference type="EMBL" id="LLGC01000179">
    <property type="protein sequence ID" value="KQE03628.1"/>
    <property type="molecule type" value="Genomic_DNA"/>
</dbReference>
<sequence>MCLHCFAKEIEKSGMGQVVVLEMTKDGLRPAELNPSTDKAATTETKAAANQFFVSNANLAAGPVGGAGVQITDSGVISSLGLLGKATKAEGKISTAGANQALPKHANFVASGGNKIQAVNINTLDQAYTASEKMHRFVVPNLDELLLRTQQSVGVLSGLSVALNNGDENKYSEAEYIKELIKLTALNFMALQERGVALEDVVKQITQTFEDMGTQTLRDEVTNFLKERGFGTDLKAGA</sequence>
<gene>
    <name evidence="1" type="ORF">APD33_13515</name>
</gene>
<name>A0AAN6AJ19_ACIBA</name>
<organism evidence="1 2">
    <name type="scientific">Acinetobacter baumannii</name>
    <dbReference type="NCBI Taxonomy" id="470"/>
    <lineage>
        <taxon>Bacteria</taxon>
        <taxon>Pseudomonadati</taxon>
        <taxon>Pseudomonadota</taxon>
        <taxon>Gammaproteobacteria</taxon>
        <taxon>Moraxellales</taxon>
        <taxon>Moraxellaceae</taxon>
        <taxon>Acinetobacter</taxon>
        <taxon>Acinetobacter calcoaceticus/baumannii complex</taxon>
    </lineage>
</organism>